<feature type="compositionally biased region" description="Basic residues" evidence="1">
    <location>
        <begin position="1"/>
        <end position="14"/>
    </location>
</feature>
<keyword evidence="3" id="KW-1185">Reference proteome</keyword>
<evidence type="ECO:0000256" key="1">
    <source>
        <dbReference type="SAM" id="MobiDB-lite"/>
    </source>
</evidence>
<name>A0A0C2SN86_AMAMK</name>
<dbReference type="Proteomes" id="UP000054549">
    <property type="component" value="Unassembled WGS sequence"/>
</dbReference>
<gene>
    <name evidence="2" type="ORF">M378DRAFT_17938</name>
</gene>
<reference evidence="2 3" key="1">
    <citation type="submission" date="2014-04" db="EMBL/GenBank/DDBJ databases">
        <title>Evolutionary Origins and Diversification of the Mycorrhizal Mutualists.</title>
        <authorList>
            <consortium name="DOE Joint Genome Institute"/>
            <consortium name="Mycorrhizal Genomics Consortium"/>
            <person name="Kohler A."/>
            <person name="Kuo A."/>
            <person name="Nagy L.G."/>
            <person name="Floudas D."/>
            <person name="Copeland A."/>
            <person name="Barry K.W."/>
            <person name="Cichocki N."/>
            <person name="Veneault-Fourrey C."/>
            <person name="LaButti K."/>
            <person name="Lindquist E.A."/>
            <person name="Lipzen A."/>
            <person name="Lundell T."/>
            <person name="Morin E."/>
            <person name="Murat C."/>
            <person name="Riley R."/>
            <person name="Ohm R."/>
            <person name="Sun H."/>
            <person name="Tunlid A."/>
            <person name="Henrissat B."/>
            <person name="Grigoriev I.V."/>
            <person name="Hibbett D.S."/>
            <person name="Martin F."/>
        </authorList>
    </citation>
    <scope>NUCLEOTIDE SEQUENCE [LARGE SCALE GENOMIC DNA]</scope>
    <source>
        <strain evidence="2 3">Koide BX008</strain>
    </source>
</reference>
<evidence type="ECO:0000313" key="3">
    <source>
        <dbReference type="Proteomes" id="UP000054549"/>
    </source>
</evidence>
<sequence>MLRRIFKAKGKKNNKGSSTPVPTTACTDFAPELGVQAITQADAHEHVNLAMVKNHEHDQEGSESTSSEHFSAADDVHSVDHGDRAVQAGEAPSMSFFQGSSNVKNINPIFNQVHGDATFIRFGGEHYRSLTTSQQAHVQPR</sequence>
<feature type="region of interest" description="Disordered" evidence="1">
    <location>
        <begin position="52"/>
        <end position="80"/>
    </location>
</feature>
<accession>A0A0C2SN86</accession>
<feature type="compositionally biased region" description="Basic and acidic residues" evidence="1">
    <location>
        <begin position="71"/>
        <end position="80"/>
    </location>
</feature>
<dbReference type="EMBL" id="KN818515">
    <property type="protein sequence ID" value="KIL55444.1"/>
    <property type="molecule type" value="Genomic_DNA"/>
</dbReference>
<feature type="region of interest" description="Disordered" evidence="1">
    <location>
        <begin position="1"/>
        <end position="23"/>
    </location>
</feature>
<dbReference type="AlphaFoldDB" id="A0A0C2SN86"/>
<proteinExistence type="predicted"/>
<evidence type="ECO:0000313" key="2">
    <source>
        <dbReference type="EMBL" id="KIL55444.1"/>
    </source>
</evidence>
<dbReference type="HOGENOM" id="CLU_1824818_0_0_1"/>
<dbReference type="InParanoid" id="A0A0C2SN86"/>
<protein>
    <submittedName>
        <fullName evidence="2">Uncharacterized protein</fullName>
    </submittedName>
</protein>
<organism evidence="2 3">
    <name type="scientific">Amanita muscaria (strain Koide BX008)</name>
    <dbReference type="NCBI Taxonomy" id="946122"/>
    <lineage>
        <taxon>Eukaryota</taxon>
        <taxon>Fungi</taxon>
        <taxon>Dikarya</taxon>
        <taxon>Basidiomycota</taxon>
        <taxon>Agaricomycotina</taxon>
        <taxon>Agaricomycetes</taxon>
        <taxon>Agaricomycetidae</taxon>
        <taxon>Agaricales</taxon>
        <taxon>Pluteineae</taxon>
        <taxon>Amanitaceae</taxon>
        <taxon>Amanita</taxon>
    </lineage>
</organism>